<comment type="caution">
    <text evidence="1">The sequence shown here is derived from an EMBL/GenBank/DDBJ whole genome shotgun (WGS) entry which is preliminary data.</text>
</comment>
<reference evidence="2" key="1">
    <citation type="journal article" date="2023" name="Front. Plant Sci.">
        <title>Chromosomal-level genome assembly of Melastoma candidum provides insights into trichome evolution.</title>
        <authorList>
            <person name="Zhong Y."/>
            <person name="Wu W."/>
            <person name="Sun C."/>
            <person name="Zou P."/>
            <person name="Liu Y."/>
            <person name="Dai S."/>
            <person name="Zhou R."/>
        </authorList>
    </citation>
    <scope>NUCLEOTIDE SEQUENCE [LARGE SCALE GENOMIC DNA]</scope>
</reference>
<name>A0ACB9L5A4_9MYRT</name>
<organism evidence="1 2">
    <name type="scientific">Melastoma candidum</name>
    <dbReference type="NCBI Taxonomy" id="119954"/>
    <lineage>
        <taxon>Eukaryota</taxon>
        <taxon>Viridiplantae</taxon>
        <taxon>Streptophyta</taxon>
        <taxon>Embryophyta</taxon>
        <taxon>Tracheophyta</taxon>
        <taxon>Spermatophyta</taxon>
        <taxon>Magnoliopsida</taxon>
        <taxon>eudicotyledons</taxon>
        <taxon>Gunneridae</taxon>
        <taxon>Pentapetalae</taxon>
        <taxon>rosids</taxon>
        <taxon>malvids</taxon>
        <taxon>Myrtales</taxon>
        <taxon>Melastomataceae</taxon>
        <taxon>Melastomatoideae</taxon>
        <taxon>Melastomateae</taxon>
        <taxon>Melastoma</taxon>
    </lineage>
</organism>
<keyword evidence="2" id="KW-1185">Reference proteome</keyword>
<proteinExistence type="predicted"/>
<dbReference type="EMBL" id="CM042891">
    <property type="protein sequence ID" value="KAI4304567.1"/>
    <property type="molecule type" value="Genomic_DNA"/>
</dbReference>
<protein>
    <submittedName>
        <fullName evidence="1">Uncharacterized protein</fullName>
    </submittedName>
</protein>
<evidence type="ECO:0000313" key="1">
    <source>
        <dbReference type="EMBL" id="KAI4304567.1"/>
    </source>
</evidence>
<sequence length="1941" mass="210937">MGGIVDGGAGIGIEASPRQAAIEKAQAELRQEYDVRDKRRRELEFLEKGGNPLDFKFGNAASVSIQSTSLVDQHKEQHIPGEAKVSLALTASTHGDSIESSGRPGVATACEHNSADSHLRFDGGTEVPEGDKKSPRLHRKNSVVHQDQSVKTDSNRSAKESEDSTIFRPYARRNRSRLNRDSGRSSSTDLLNSRTSHGTSLPNRSLIKDSRVLTLDSSDQRPNPYSVSQAELPDNNNGFLSKSITPETCLGNEVDGPCQESSLTLKKTDLSDDRMDPMRRMEQPPECFTDTQKTSNGVPCKGIGISGETVVSADACNLPSAPSLNEDLEMSGQLKSICVTVVNNETTILEASNSNVAANSKALDSESSCAFSTEEVPTDPVNIDQQTVRVEEAGLTGIESVAGGETADGQNNNETLKGEADGKGDNMLWKQSCIDNVMTDQGENKSYDNFTSVIEERTPVEPKREETELLADNANTNEEICPDMNPEGPTRSATSESCKSSPPKRVEVTDCEVPPADSHSRLAATVNEDSVLEEAKIIEARRKRIAELSIRTVAFEERPRSHWEFVLEEMAWLANDFAQERLWKSTAASQLCRRAVSAARLRLKKQNTQINHKKVAFTLAKDVMQFWGSMEDNLNFVEDNGSSDEKVRRCEPADSGRDVEAEGSSGKVDPDTGQELCDNDMSLQSHKKCPLQSYAVRFLRQTNSRVPSFQAELPEIVDVTSESDSQHVSWGDHLTEEKLFYTISSGATETYRKLIESYMSQHEGTGNIQDPKTQMLEVCDYGYQENAYNEGEGETGTYYLPGAFEGSKSLALSQKKRKVTARPYELEADSSHGRYTIGTQQTLGKRPANFVGQIPTKRFRSASRPRVILPSGTATSVSSFLAPTKTDASSGDTSSFQDDQSTVPSALRTQKSGEVDSVGNYCSRLSHDMVETSIKTKKKKKKSTGSQFEQGWQMDSPILAEQWDQSKRRLQYHHFESNGTSGLYDQPVIKKPKVMKHSADNSLDNFATGSIPSPMASQSVSNPKKILKIFNGRDGGRKTKTLKTPSVQLGSGSSWSQFEDQALVVLVHDMGPNWELVSDAINSILQLKFVYRKSAECKERHKVLMDKTANDGADSAEDSGSSQPYPSTLPGIPKGSARQLFQRLQGPVEEDVMREHFNKIIQIGQKQRYNKMQNESHDVKQMAVHNSHFVALSQVCPNNLNGVVLTPLDLCEEDSNADILLPLGYQGSHGNSLAVANQVSAASALSNSGTYPSLPGSGGPVCTPNLLPTSAPQNAPSRDGRYNIQRPSAPPSDEQHRSQQHGHALSNRNSQHSKLSVSGPVSGNDRGIHAFPNGNNIGIPTATSRSMPSSRPAFQGLGGTPAMNPSSMLSSGLVGVSSSGNLHIGSNPSQATPFMRPRDTLYSARQGNLEHQRQMMAPELQMQVAQGNSPGIPLSNGVASGFSNQATSPVSSFPAHSQSQHQIPPQQSPAHNRHQNMQLQGTSHSTGPQAQAYAIRLAKERQLQKHYMQQSGSLVSHVQPPPQLPLSSALPSSTQVPLQSPAKPVPSAPLTPSSPINQMTSAHTPKVPMQASGLVRNSQSSVGNQVGKQRQRQLQQQQQFQQSGRQHPQQRHLTQAPAKVPKGGGRGNAMTNQNLQNESSKINGITLAPGSPAGEKDVMRGQGLTSVHTVQQSKPLASQLSHPQVSPQTSSDMTAPLKQFHQQHQPRSHSDGSSQGQILPVPSGQSMHHSASNHLEVPQITNKRQFPLTQSIGTRMVPQNQVTHEPLAESLLDRKVDPNPVSNALMVGASKGMPLASHDSTGSPPNHWQASEQIYEAGIMSATSQMGRGGNLVYSGQARSDLLSSVNQGLGQRQKLDVPSAQCQGPGLAEEQRQLQSTHSRHSSALTPPPQQQYHAVEQVPELEQLPSKEQLLHSQPHHQTPHLVASQGNSCPRQANSDVG</sequence>
<gene>
    <name evidence="1" type="ORF">MLD38_040059</name>
</gene>
<accession>A0ACB9L5A4</accession>
<dbReference type="Proteomes" id="UP001057402">
    <property type="component" value="Chromosome 12"/>
</dbReference>
<evidence type="ECO:0000313" key="2">
    <source>
        <dbReference type="Proteomes" id="UP001057402"/>
    </source>
</evidence>